<name>A0A9P3BMN0_ASPVI</name>
<dbReference type="Pfam" id="PF10259">
    <property type="entry name" value="Rogdi_lz"/>
    <property type="match status" value="1"/>
</dbReference>
<reference evidence="1 2" key="1">
    <citation type="submission" date="2021-02" db="EMBL/GenBank/DDBJ databases">
        <title>Pan-genome distribution and transcriptional activeness of fungal secondary metabolism genes in Aspergillus section Fumigati.</title>
        <authorList>
            <person name="Takahashi H."/>
            <person name="Umemura M."/>
            <person name="Ninomiya A."/>
            <person name="Kusuya Y."/>
            <person name="Urayama S."/>
            <person name="Shimizu M."/>
            <person name="Watanabe A."/>
            <person name="Kamei K."/>
            <person name="Yaguchi T."/>
            <person name="Hagiwara D."/>
        </authorList>
    </citation>
    <scope>NUCLEOTIDE SEQUENCE [LARGE SCALE GENOMIC DNA]</scope>
    <source>
        <strain evidence="1 2">IFM 47045</strain>
    </source>
</reference>
<evidence type="ECO:0000313" key="2">
    <source>
        <dbReference type="Proteomes" id="UP000710440"/>
    </source>
</evidence>
<organism evidence="1 2">
    <name type="scientific">Aspergillus viridinutans</name>
    <dbReference type="NCBI Taxonomy" id="75553"/>
    <lineage>
        <taxon>Eukaryota</taxon>
        <taxon>Fungi</taxon>
        <taxon>Dikarya</taxon>
        <taxon>Ascomycota</taxon>
        <taxon>Pezizomycotina</taxon>
        <taxon>Eurotiomycetes</taxon>
        <taxon>Eurotiomycetidae</taxon>
        <taxon>Eurotiales</taxon>
        <taxon>Aspergillaceae</taxon>
        <taxon>Aspergillus</taxon>
        <taxon>Aspergillus subgen. Fumigati</taxon>
    </lineage>
</organism>
<keyword evidence="2" id="KW-1185">Reference proteome</keyword>
<sequence length="312" mass="34489">MATWAYPPLPPDSLEREADSALARELEWLLRSLQDSLVALREGLRECAALLAPKEPGSTLVLSSLRSESVKGFVTRVGTKVVKGDIQLRLSSLASARGTPTTRLCVSNAPGAPELVLKQLSSVRDLVNQSLDVVDVSTWTGDPLDASFIFGQLHLLHETIMEARHVLKGENDNVQGKWWETSAEDNVFDPPLPPDLSFHLSIADSALVLYLRTLETTTPSHAPTAFATDISLTGFNIRDRLFGPRHRPHDEMGDIFVWKGEEVKVKEKIRVESQDPSLMAVMAKLMALEHEVMKWLTSLKVLMGTEDTDSDS</sequence>
<dbReference type="OrthoDB" id="66510at2759"/>
<dbReference type="EMBL" id="BOPL01000001">
    <property type="protein sequence ID" value="GIJ99329.1"/>
    <property type="molecule type" value="Genomic_DNA"/>
</dbReference>
<gene>
    <name evidence="1" type="ORF">Aspvir_001459</name>
</gene>
<dbReference type="GeneID" id="66929441"/>
<protein>
    <recommendedName>
        <fullName evidence="3">RAVE subunit 2/Rogdi</fullName>
    </recommendedName>
</protein>
<proteinExistence type="predicted"/>
<accession>A0A9P3BMN0</accession>
<dbReference type="RefSeq" id="XP_043122516.1">
    <property type="nucleotide sequence ID" value="XM_043266581.1"/>
</dbReference>
<evidence type="ECO:0008006" key="3">
    <source>
        <dbReference type="Google" id="ProtNLM"/>
    </source>
</evidence>
<dbReference type="PANTHER" id="PTHR13618">
    <property type="entry name" value="LEUCINE ZIPPER CONTAINING TRANSCRIPTION FACTOR LZF1"/>
    <property type="match status" value="1"/>
</dbReference>
<dbReference type="AlphaFoldDB" id="A0A9P3BMN0"/>
<dbReference type="Proteomes" id="UP000710440">
    <property type="component" value="Unassembled WGS sequence"/>
</dbReference>
<dbReference type="InterPro" id="IPR028241">
    <property type="entry name" value="RAVE2/Rogdi"/>
</dbReference>
<evidence type="ECO:0000313" key="1">
    <source>
        <dbReference type="EMBL" id="GIJ99329.1"/>
    </source>
</evidence>
<dbReference type="PANTHER" id="PTHR13618:SF1">
    <property type="entry name" value="PROTEIN ROGDI HOMOLOG"/>
    <property type="match status" value="1"/>
</dbReference>
<dbReference type="GO" id="GO:0043291">
    <property type="term" value="C:RAVE complex"/>
    <property type="evidence" value="ECO:0007669"/>
    <property type="project" value="TreeGrafter"/>
</dbReference>
<comment type="caution">
    <text evidence="1">The sequence shown here is derived from an EMBL/GenBank/DDBJ whole genome shotgun (WGS) entry which is preliminary data.</text>
</comment>